<dbReference type="PANTHER" id="PTHR31392">
    <property type="entry name" value="ALPHA-1,3-MANNOSYLTRANSFERASE MNN1-RELATED"/>
    <property type="match status" value="1"/>
</dbReference>
<evidence type="ECO:0000256" key="10">
    <source>
        <dbReference type="SAM" id="Phobius"/>
    </source>
</evidence>
<keyword evidence="3" id="KW-0328">Glycosyltransferase</keyword>
<protein>
    <recommendedName>
        <fullName evidence="13">Alpha-1,3-mannosyltransferase</fullName>
    </recommendedName>
</protein>
<name>A0ABR4NSG0_9SACH</name>
<keyword evidence="7 10" id="KW-1133">Transmembrane helix</keyword>
<keyword evidence="5 10" id="KW-0812">Transmembrane</keyword>
<dbReference type="EMBL" id="JBEVYD010000008">
    <property type="protein sequence ID" value="KAL3231147.1"/>
    <property type="molecule type" value="Genomic_DNA"/>
</dbReference>
<comment type="subcellular location">
    <subcellularLocation>
        <location evidence="1">Membrane</location>
        <topology evidence="1">Single-pass type II membrane protein</topology>
    </subcellularLocation>
</comment>
<evidence type="ECO:0000256" key="9">
    <source>
        <dbReference type="ARBA" id="ARBA00023180"/>
    </source>
</evidence>
<dbReference type="InterPro" id="IPR029044">
    <property type="entry name" value="Nucleotide-diphossugar_trans"/>
</dbReference>
<evidence type="ECO:0000256" key="4">
    <source>
        <dbReference type="ARBA" id="ARBA00022679"/>
    </source>
</evidence>
<keyword evidence="8 10" id="KW-0472">Membrane</keyword>
<dbReference type="SUPFAM" id="SSF53448">
    <property type="entry name" value="Nucleotide-diphospho-sugar transferases"/>
    <property type="match status" value="1"/>
</dbReference>
<evidence type="ECO:0000256" key="8">
    <source>
        <dbReference type="ARBA" id="ARBA00023136"/>
    </source>
</evidence>
<feature type="transmembrane region" description="Helical" evidence="10">
    <location>
        <begin position="12"/>
        <end position="30"/>
    </location>
</feature>
<evidence type="ECO:0000313" key="11">
    <source>
        <dbReference type="EMBL" id="KAL3231147.1"/>
    </source>
</evidence>
<evidence type="ECO:0000256" key="6">
    <source>
        <dbReference type="ARBA" id="ARBA00022968"/>
    </source>
</evidence>
<comment type="similarity">
    <text evidence="2">Belongs to the MNN1/MNT family.</text>
</comment>
<proteinExistence type="inferred from homology"/>
<organism evidence="11 12">
    <name type="scientific">Nakaseomyces bracarensis</name>
    <dbReference type="NCBI Taxonomy" id="273131"/>
    <lineage>
        <taxon>Eukaryota</taxon>
        <taxon>Fungi</taxon>
        <taxon>Dikarya</taxon>
        <taxon>Ascomycota</taxon>
        <taxon>Saccharomycotina</taxon>
        <taxon>Saccharomycetes</taxon>
        <taxon>Saccharomycetales</taxon>
        <taxon>Saccharomycetaceae</taxon>
        <taxon>Nakaseomyces</taxon>
    </lineage>
</organism>
<evidence type="ECO:0000256" key="1">
    <source>
        <dbReference type="ARBA" id="ARBA00004606"/>
    </source>
</evidence>
<dbReference type="InterPro" id="IPR022751">
    <property type="entry name" value="Alpha_mannosyltransferase"/>
</dbReference>
<evidence type="ECO:0000256" key="5">
    <source>
        <dbReference type="ARBA" id="ARBA00022692"/>
    </source>
</evidence>
<dbReference type="PANTHER" id="PTHR31392:SF1">
    <property type="entry name" value="ALPHA-1,3-MANNOSYLTRANSFERASE MNN1-RELATED"/>
    <property type="match status" value="1"/>
</dbReference>
<sequence>MVRVNPHHKKIIPLLLAVLAISSLVIINIHSNNFIKQATEIEISSSEESEDIYDLHDAEKYFEYFKPAGEHSIYAYLSDGMKRNQFGKYTSSEAYKQWKKMNKKQEKILSHWDSSSLNDRCKLLVKAMYFGKEDWHSKRIRDRFNDKEDGQKHFQNTIERLRIYNKCFIEGGVGSNKFFRELKEEFGVNVTASDVQARMFPFLKTATEDSKEYMYPNITDMRTRMSISEPHTKVPFDEFNSNFLHFWRKNSKGKGIITTLGKHQLFMLRKQLYVWKELNNDIPIQITYKANELGEKEREEIAKVATETGQDVTLINLDPILDKEEATRKINRFDNKYLAFLFNTFEEFIFVDVDVVSFVPPMTYFNMESYKSSGLRFWRDRRGINNSHNKNCNGILMGIEPSFEEHIMLGSNMNLKPSDPRIKKSSSRQAMILREYFIDNVLHHVESGLVVANKVDKFISFIAAFYLNIYSDFSWCSYGDKETLWMGPLIMGMDFFVDKKGAAAVGKIKDSKTGKGEDVKTVCSTQMAHLDENRNILWVNGGLRVCKFDDGAREDFKNHPDYFTSKVGTTENLDKLYKSPLEIDGFVIPEMGDLGWKKGNECKSYSYCASARVNSTDSESYIGILDPEAKARINNYVQVYHAA</sequence>
<evidence type="ECO:0000256" key="3">
    <source>
        <dbReference type="ARBA" id="ARBA00022676"/>
    </source>
</evidence>
<keyword evidence="12" id="KW-1185">Reference proteome</keyword>
<keyword evidence="4" id="KW-0808">Transferase</keyword>
<gene>
    <name evidence="11" type="ORF">RNJ44_00786</name>
</gene>
<evidence type="ECO:0000313" key="12">
    <source>
        <dbReference type="Proteomes" id="UP001623330"/>
    </source>
</evidence>
<evidence type="ECO:0008006" key="13">
    <source>
        <dbReference type="Google" id="ProtNLM"/>
    </source>
</evidence>
<accession>A0ABR4NSG0</accession>
<dbReference type="Pfam" id="PF11051">
    <property type="entry name" value="Mannosyl_trans3"/>
    <property type="match status" value="1"/>
</dbReference>
<comment type="caution">
    <text evidence="11">The sequence shown here is derived from an EMBL/GenBank/DDBJ whole genome shotgun (WGS) entry which is preliminary data.</text>
</comment>
<keyword evidence="6" id="KW-0735">Signal-anchor</keyword>
<evidence type="ECO:0000256" key="7">
    <source>
        <dbReference type="ARBA" id="ARBA00022989"/>
    </source>
</evidence>
<evidence type="ECO:0000256" key="2">
    <source>
        <dbReference type="ARBA" id="ARBA00009105"/>
    </source>
</evidence>
<reference evidence="11 12" key="1">
    <citation type="submission" date="2024-05" db="EMBL/GenBank/DDBJ databases">
        <title>Long read based assembly of the Candida bracarensis genome reveals expanded adhesin content.</title>
        <authorList>
            <person name="Marcet-Houben M."/>
            <person name="Ksiezopolska E."/>
            <person name="Gabaldon T."/>
        </authorList>
    </citation>
    <scope>NUCLEOTIDE SEQUENCE [LARGE SCALE GENOMIC DNA]</scope>
    <source>
        <strain evidence="11 12">CBM6</strain>
    </source>
</reference>
<dbReference type="Proteomes" id="UP001623330">
    <property type="component" value="Unassembled WGS sequence"/>
</dbReference>
<keyword evidence="9" id="KW-0325">Glycoprotein</keyword>